<dbReference type="AlphaFoldDB" id="A0A443I2D0"/>
<dbReference type="Proteomes" id="UP000283841">
    <property type="component" value="Unassembled WGS sequence"/>
</dbReference>
<dbReference type="EMBL" id="RCNU01000002">
    <property type="protein sequence ID" value="RWQ98216.1"/>
    <property type="molecule type" value="Genomic_DNA"/>
</dbReference>
<protein>
    <submittedName>
        <fullName evidence="2">Putative tRNA-specific adenosine-34 deaminase subunit Tad3</fullName>
    </submittedName>
</protein>
<dbReference type="VEuPathDB" id="FungiDB:C8Q69DRAFT_458119"/>
<reference evidence="2 3" key="1">
    <citation type="journal article" date="2018" name="Front. Microbiol.">
        <title>Genomic and genetic insights into a cosmopolitan fungus, Paecilomyces variotii (Eurotiales).</title>
        <authorList>
            <person name="Urquhart A.S."/>
            <person name="Mondo S.J."/>
            <person name="Makela M.R."/>
            <person name="Hane J.K."/>
            <person name="Wiebenga A."/>
            <person name="He G."/>
            <person name="Mihaltcheva S."/>
            <person name="Pangilinan J."/>
            <person name="Lipzen A."/>
            <person name="Barry K."/>
            <person name="de Vries R.P."/>
            <person name="Grigoriev I.V."/>
            <person name="Idnurm A."/>
        </authorList>
    </citation>
    <scope>NUCLEOTIDE SEQUENCE [LARGE SCALE GENOMIC DNA]</scope>
    <source>
        <strain evidence="2 3">CBS 101075</strain>
    </source>
</reference>
<dbReference type="SUPFAM" id="SSF53927">
    <property type="entry name" value="Cytidine deaminase-like"/>
    <property type="match status" value="1"/>
</dbReference>
<dbReference type="InterPro" id="IPR016193">
    <property type="entry name" value="Cytidine_deaminase-like"/>
</dbReference>
<feature type="compositionally biased region" description="Basic and acidic residues" evidence="1">
    <location>
        <begin position="451"/>
        <end position="460"/>
    </location>
</feature>
<comment type="caution">
    <text evidence="2">The sequence shown here is derived from an EMBL/GenBank/DDBJ whole genome shotgun (WGS) entry which is preliminary data.</text>
</comment>
<organism evidence="2 3">
    <name type="scientific">Byssochlamys spectabilis</name>
    <name type="common">Paecilomyces variotii</name>
    <dbReference type="NCBI Taxonomy" id="264951"/>
    <lineage>
        <taxon>Eukaryota</taxon>
        <taxon>Fungi</taxon>
        <taxon>Dikarya</taxon>
        <taxon>Ascomycota</taxon>
        <taxon>Pezizomycotina</taxon>
        <taxon>Eurotiomycetes</taxon>
        <taxon>Eurotiomycetidae</taxon>
        <taxon>Eurotiales</taxon>
        <taxon>Thermoascaceae</taxon>
        <taxon>Paecilomyces</taxon>
    </lineage>
</organism>
<feature type="region of interest" description="Disordered" evidence="1">
    <location>
        <begin position="361"/>
        <end position="380"/>
    </location>
</feature>
<evidence type="ECO:0000313" key="3">
    <source>
        <dbReference type="Proteomes" id="UP000283841"/>
    </source>
</evidence>
<dbReference type="Gene3D" id="3.40.140.10">
    <property type="entry name" value="Cytidine Deaminase, domain 2"/>
    <property type="match status" value="1"/>
</dbReference>
<name>A0A443I2D0_BYSSP</name>
<feature type="compositionally biased region" description="Acidic residues" evidence="1">
    <location>
        <begin position="486"/>
        <end position="495"/>
    </location>
</feature>
<feature type="region of interest" description="Disordered" evidence="1">
    <location>
        <begin position="438"/>
        <end position="460"/>
    </location>
</feature>
<proteinExistence type="predicted"/>
<feature type="region of interest" description="Disordered" evidence="1">
    <location>
        <begin position="305"/>
        <end position="348"/>
    </location>
</feature>
<gene>
    <name evidence="2" type="ORF">C8Q69DRAFT_458119</name>
</gene>
<keyword evidence="3" id="KW-1185">Reference proteome</keyword>
<sequence>MASAMDTDVLKVLEGIQPLKGQVVHIKTVQETRPNEEYGDAYVAEVNVKSASAVTKVLDAAFPKDPSLPLQHLRRFVKRANLPEHLKASVIASEGDAVQQTPPQTIYVIIPGPLPEIETVQALLAPYAPLSLSSDVKSTPPTVPIRSTCIPLQPPLNQRQAEQWSRTLWPVTFNPAAQRALVAPPPPILNKTRASIQSKTGHYLALARMVAAEAEKSGRGRGVGAVVVDPEIEIDENDELGWTKAIVAVAGDARYSRPEGGQPSLQESQCSQGGPNPASKTYNPDLEGGPELHALMRVAEMIAKRRREEQESPRDSSAIPASGKAGKRPREEDEPPSKNAAATPASDKVALTPLEKAILYSPSPFSADPTTGEPAKSRIRPRSLGGYLCTGLDLYITHEPCLSCCMGMLLSRFRLTVFPRSGRMAVGGLASEPVVSPVLDSPGAEQSPGHGENKNKEAKQERNYYGLHWRKELNWRALGFEFIENDTHEDSEETVSPEKQVDFHA</sequence>
<feature type="compositionally biased region" description="Polar residues" evidence="1">
    <location>
        <begin position="263"/>
        <end position="282"/>
    </location>
</feature>
<dbReference type="STRING" id="264951.A0A443I2D0"/>
<dbReference type="RefSeq" id="XP_028487861.1">
    <property type="nucleotide sequence ID" value="XM_028629962.1"/>
</dbReference>
<dbReference type="GO" id="GO:0003824">
    <property type="term" value="F:catalytic activity"/>
    <property type="evidence" value="ECO:0007669"/>
    <property type="project" value="InterPro"/>
</dbReference>
<dbReference type="GeneID" id="39599239"/>
<feature type="region of interest" description="Disordered" evidence="1">
    <location>
        <begin position="486"/>
        <end position="505"/>
    </location>
</feature>
<feature type="compositionally biased region" description="Basic and acidic residues" evidence="1">
    <location>
        <begin position="305"/>
        <end position="314"/>
    </location>
</feature>
<accession>A0A443I2D0</accession>
<evidence type="ECO:0000313" key="2">
    <source>
        <dbReference type="EMBL" id="RWQ98216.1"/>
    </source>
</evidence>
<feature type="region of interest" description="Disordered" evidence="1">
    <location>
        <begin position="255"/>
        <end position="289"/>
    </location>
</feature>
<evidence type="ECO:0000256" key="1">
    <source>
        <dbReference type="SAM" id="MobiDB-lite"/>
    </source>
</evidence>
<dbReference type="GO" id="GO:0006139">
    <property type="term" value="P:nucleobase-containing compound metabolic process"/>
    <property type="evidence" value="ECO:0007669"/>
    <property type="project" value="UniProtKB-ARBA"/>
</dbReference>